<keyword evidence="2" id="KW-1133">Transmembrane helix</keyword>
<organism evidence="3 4">
    <name type="scientific">Mytilus edulis</name>
    <name type="common">Blue mussel</name>
    <dbReference type="NCBI Taxonomy" id="6550"/>
    <lineage>
        <taxon>Eukaryota</taxon>
        <taxon>Metazoa</taxon>
        <taxon>Spiralia</taxon>
        <taxon>Lophotrochozoa</taxon>
        <taxon>Mollusca</taxon>
        <taxon>Bivalvia</taxon>
        <taxon>Autobranchia</taxon>
        <taxon>Pteriomorphia</taxon>
        <taxon>Mytilida</taxon>
        <taxon>Mytiloidea</taxon>
        <taxon>Mytilidae</taxon>
        <taxon>Mytilinae</taxon>
        <taxon>Mytilus</taxon>
    </lineage>
</organism>
<feature type="region of interest" description="Disordered" evidence="1">
    <location>
        <begin position="1"/>
        <end position="21"/>
    </location>
</feature>
<evidence type="ECO:0000313" key="4">
    <source>
        <dbReference type="Proteomes" id="UP000683360"/>
    </source>
</evidence>
<evidence type="ECO:0000313" key="3">
    <source>
        <dbReference type="EMBL" id="CAG2238445.1"/>
    </source>
</evidence>
<gene>
    <name evidence="3" type="ORF">MEDL_50852</name>
</gene>
<accession>A0A8S3U758</accession>
<keyword evidence="2" id="KW-0812">Transmembrane</keyword>
<dbReference type="SUPFAM" id="SSF53649">
    <property type="entry name" value="Alkaline phosphatase-like"/>
    <property type="match status" value="1"/>
</dbReference>
<dbReference type="InterPro" id="IPR004245">
    <property type="entry name" value="DUF229"/>
</dbReference>
<evidence type="ECO:0000256" key="2">
    <source>
        <dbReference type="SAM" id="Phobius"/>
    </source>
</evidence>
<dbReference type="PANTHER" id="PTHR10974:SF1">
    <property type="entry name" value="FI08016P-RELATED"/>
    <property type="match status" value="1"/>
</dbReference>
<dbReference type="PANTHER" id="PTHR10974">
    <property type="entry name" value="FI08016P-RELATED"/>
    <property type="match status" value="1"/>
</dbReference>
<dbReference type="InterPro" id="IPR017850">
    <property type="entry name" value="Alkaline_phosphatase_core_sf"/>
</dbReference>
<feature type="compositionally biased region" description="Polar residues" evidence="1">
    <location>
        <begin position="139"/>
        <end position="153"/>
    </location>
</feature>
<protein>
    <submittedName>
        <fullName evidence="3">Uncharacterized protein</fullName>
    </submittedName>
</protein>
<feature type="transmembrane region" description="Helical" evidence="2">
    <location>
        <begin position="55"/>
        <end position="79"/>
    </location>
</feature>
<feature type="region of interest" description="Disordered" evidence="1">
    <location>
        <begin position="134"/>
        <end position="170"/>
    </location>
</feature>
<dbReference type="Proteomes" id="UP000683360">
    <property type="component" value="Unassembled WGS sequence"/>
</dbReference>
<name>A0A8S3U758_MYTED</name>
<sequence length="687" mass="79689">MSMNFTIRTTNQTTREPNTDTSNYQKIVSSRKSGTTTKNTVTSETLEMIVKKPSYSVLILVLTIVAVAIISSGVVLAICRVRRYGPFKHKEQEPGSQMTEMHDPNYHDFITAPDNASKENSSDIMDNEYDRLNQIRIPSDNNNSKNIYDSSSGLRDEYDPTYNISSQISGRNKDDNAAIYRKGNSFKLGEESQAFNSSFEIKDEFIKVKCYNFSGSVIAENYHMHFMMKYPKIKKSNYSNHQHYDTKNNETQNSLFKTGIQSNLTSNKSRQFEIKDRLNILLFMIDSTSRINSLRYLPKTRQYLIETLGAVEMMGYNKLADNTMVNMVPFLTGDYYENQPCLKSGYLTHLGEDWPWAGTFHFSLKGFKRQPTDYDDRPFHVANEKGSKWMTDTCFHGKSSSETLHQRIYDLAYNLRNKHYFSLSTHSRMTHNYLEALRNIDNMTLNTFKKLYENNLLNNTFLAFFGDHGMRFGKVRMTFIGQLEERLPMMFIYVPEWFKTKYSGLFNNLKTNSRRLTTHFDMFSTLQHLLNLDNERTHRYGKSLFHEIPRERTCEDAGVRPHWCTCNYHLSATDNSTTRNNLASIFIQHLNTLLKNHTHKCSKLTLKSIISSIKLLSRKIEYIEHRVVIEAKPGDGIFEATLRCDRNCSTYHVIGDVSRVNKYGTSTNCVKDNTLRKICHCINTAKR</sequence>
<dbReference type="OrthoDB" id="413313at2759"/>
<dbReference type="Gene3D" id="3.40.720.10">
    <property type="entry name" value="Alkaline Phosphatase, subunit A"/>
    <property type="match status" value="1"/>
</dbReference>
<dbReference type="Pfam" id="PF02995">
    <property type="entry name" value="DUF229"/>
    <property type="match status" value="2"/>
</dbReference>
<proteinExistence type="predicted"/>
<keyword evidence="2" id="KW-0472">Membrane</keyword>
<evidence type="ECO:0000256" key="1">
    <source>
        <dbReference type="SAM" id="MobiDB-lite"/>
    </source>
</evidence>
<dbReference type="CDD" id="cd16021">
    <property type="entry name" value="ALP_like"/>
    <property type="match status" value="1"/>
</dbReference>
<dbReference type="EMBL" id="CAJPWZ010002437">
    <property type="protein sequence ID" value="CAG2238445.1"/>
    <property type="molecule type" value="Genomic_DNA"/>
</dbReference>
<comment type="caution">
    <text evidence="3">The sequence shown here is derived from an EMBL/GenBank/DDBJ whole genome shotgun (WGS) entry which is preliminary data.</text>
</comment>
<dbReference type="AlphaFoldDB" id="A0A8S3U758"/>
<keyword evidence="4" id="KW-1185">Reference proteome</keyword>
<dbReference type="GO" id="GO:0005615">
    <property type="term" value="C:extracellular space"/>
    <property type="evidence" value="ECO:0007669"/>
    <property type="project" value="TreeGrafter"/>
</dbReference>
<reference evidence="3" key="1">
    <citation type="submission" date="2021-03" db="EMBL/GenBank/DDBJ databases">
        <authorList>
            <person name="Bekaert M."/>
        </authorList>
    </citation>
    <scope>NUCLEOTIDE SEQUENCE</scope>
</reference>